<dbReference type="InterPro" id="IPR022764">
    <property type="entry name" value="Peptidase_S54_rhomboid_dom"/>
</dbReference>
<feature type="domain" description="Peptidase S54 rhomboid" evidence="6">
    <location>
        <begin position="80"/>
        <end position="216"/>
    </location>
</feature>
<comment type="subcellular location">
    <subcellularLocation>
        <location evidence="1">Membrane</location>
        <topology evidence="1">Multi-pass membrane protein</topology>
    </subcellularLocation>
</comment>
<dbReference type="InterPro" id="IPR035952">
    <property type="entry name" value="Rhomboid-like_sf"/>
</dbReference>
<evidence type="ECO:0000313" key="7">
    <source>
        <dbReference type="EMBL" id="MYL63461.1"/>
    </source>
</evidence>
<feature type="transmembrane region" description="Helical" evidence="5">
    <location>
        <begin position="91"/>
        <end position="113"/>
    </location>
</feature>
<keyword evidence="4 5" id="KW-0472">Membrane</keyword>
<evidence type="ECO:0000256" key="2">
    <source>
        <dbReference type="ARBA" id="ARBA00022692"/>
    </source>
</evidence>
<accession>A0A845EY19</accession>
<dbReference type="EMBL" id="WMEY01000002">
    <property type="protein sequence ID" value="MYL63461.1"/>
    <property type="molecule type" value="Genomic_DNA"/>
</dbReference>
<dbReference type="GO" id="GO:0016020">
    <property type="term" value="C:membrane"/>
    <property type="evidence" value="ECO:0007669"/>
    <property type="project" value="UniProtKB-SubCell"/>
</dbReference>
<gene>
    <name evidence="7" type="ORF">GLW07_08855</name>
</gene>
<evidence type="ECO:0000256" key="3">
    <source>
        <dbReference type="ARBA" id="ARBA00022989"/>
    </source>
</evidence>
<protein>
    <submittedName>
        <fullName evidence="7">Rhomboid family intramembrane serine protease</fullName>
    </submittedName>
</protein>
<dbReference type="GO" id="GO:0004252">
    <property type="term" value="F:serine-type endopeptidase activity"/>
    <property type="evidence" value="ECO:0007669"/>
    <property type="project" value="InterPro"/>
</dbReference>
<dbReference type="AlphaFoldDB" id="A0A845EY19"/>
<organism evidence="7 8">
    <name type="scientific">Guptibacillus hwajinpoensis</name>
    <dbReference type="NCBI Taxonomy" id="208199"/>
    <lineage>
        <taxon>Bacteria</taxon>
        <taxon>Bacillati</taxon>
        <taxon>Bacillota</taxon>
        <taxon>Bacilli</taxon>
        <taxon>Bacillales</taxon>
        <taxon>Guptibacillaceae</taxon>
        <taxon>Guptibacillus</taxon>
    </lineage>
</organism>
<dbReference type="SUPFAM" id="SSF144091">
    <property type="entry name" value="Rhomboid-like"/>
    <property type="match status" value="1"/>
</dbReference>
<dbReference type="Gene3D" id="1.20.1540.10">
    <property type="entry name" value="Rhomboid-like"/>
    <property type="match status" value="1"/>
</dbReference>
<evidence type="ECO:0000256" key="5">
    <source>
        <dbReference type="SAM" id="Phobius"/>
    </source>
</evidence>
<feature type="transmembrane region" description="Helical" evidence="5">
    <location>
        <begin position="152"/>
        <end position="171"/>
    </location>
</feature>
<keyword evidence="7" id="KW-0645">Protease</keyword>
<keyword evidence="3 5" id="KW-1133">Transmembrane helix</keyword>
<reference evidence="7 8" key="1">
    <citation type="submission" date="2019-11" db="EMBL/GenBank/DDBJ databases">
        <title>Genome sequences of 17 halophilic strains isolated from different environments.</title>
        <authorList>
            <person name="Furrow R.E."/>
        </authorList>
    </citation>
    <scope>NUCLEOTIDE SEQUENCE [LARGE SCALE GENOMIC DNA]</scope>
    <source>
        <strain evidence="7 8">22506_14_FS</strain>
    </source>
</reference>
<comment type="caution">
    <text evidence="7">The sequence shown here is derived from an EMBL/GenBank/DDBJ whole genome shotgun (WGS) entry which is preliminary data.</text>
</comment>
<sequence length="216" mass="24659">MDLFIYQSYLIVQMIKQKRKVFKCNSSTFRKEVDDILILSTPPVTLTLFIIYIVIFFADRIWGDQLSKWGTGKSFDYMSKGEWYRLITAPFFHLNIIHLMGNAFGIYFVGLVLENKIGSIMFFLIYTIGNVIVSLLFSIFSSFNKGTGASPGIFALVGCIFYLFIQTPDLFNFQLGTWKTNYIIFYSILGNFIGLGGAVSHVVGFMLGILMSFFLF</sequence>
<feature type="transmembrane region" description="Helical" evidence="5">
    <location>
        <begin position="120"/>
        <end position="140"/>
    </location>
</feature>
<evidence type="ECO:0000313" key="8">
    <source>
        <dbReference type="Proteomes" id="UP000447833"/>
    </source>
</evidence>
<evidence type="ECO:0000256" key="1">
    <source>
        <dbReference type="ARBA" id="ARBA00004141"/>
    </source>
</evidence>
<keyword evidence="7" id="KW-0378">Hydrolase</keyword>
<dbReference type="Proteomes" id="UP000447833">
    <property type="component" value="Unassembled WGS sequence"/>
</dbReference>
<name>A0A845EY19_9BACL</name>
<feature type="transmembrane region" description="Helical" evidence="5">
    <location>
        <begin position="36"/>
        <end position="58"/>
    </location>
</feature>
<evidence type="ECO:0000259" key="6">
    <source>
        <dbReference type="Pfam" id="PF01694"/>
    </source>
</evidence>
<feature type="transmembrane region" description="Helical" evidence="5">
    <location>
        <begin position="183"/>
        <end position="215"/>
    </location>
</feature>
<dbReference type="GO" id="GO:0006508">
    <property type="term" value="P:proteolysis"/>
    <property type="evidence" value="ECO:0007669"/>
    <property type="project" value="UniProtKB-KW"/>
</dbReference>
<dbReference type="InterPro" id="IPR050925">
    <property type="entry name" value="Rhomboid_protease_S54"/>
</dbReference>
<dbReference type="PANTHER" id="PTHR43731:SF26">
    <property type="entry name" value="RHOMBOID-LIKE PROTEIN 10, CHLOROPLASTIC"/>
    <property type="match status" value="1"/>
</dbReference>
<proteinExistence type="predicted"/>
<evidence type="ECO:0000256" key="4">
    <source>
        <dbReference type="ARBA" id="ARBA00023136"/>
    </source>
</evidence>
<dbReference type="PANTHER" id="PTHR43731">
    <property type="entry name" value="RHOMBOID PROTEASE"/>
    <property type="match status" value="1"/>
</dbReference>
<dbReference type="Pfam" id="PF01694">
    <property type="entry name" value="Rhomboid"/>
    <property type="match status" value="1"/>
</dbReference>
<keyword evidence="2 5" id="KW-0812">Transmembrane</keyword>